<dbReference type="PANTHER" id="PTHR34387">
    <property type="entry name" value="SLR1258 PROTEIN"/>
    <property type="match status" value="1"/>
</dbReference>
<keyword evidence="2" id="KW-1185">Reference proteome</keyword>
<gene>
    <name evidence="1" type="ORF">H010_14701</name>
</gene>
<organism evidence="1 2">
    <name type="scientific">Hydrogenophaga taeniospiralis CCUG 15921</name>
    <dbReference type="NCBI Taxonomy" id="1281780"/>
    <lineage>
        <taxon>Bacteria</taxon>
        <taxon>Pseudomonadati</taxon>
        <taxon>Pseudomonadota</taxon>
        <taxon>Betaproteobacteria</taxon>
        <taxon>Burkholderiales</taxon>
        <taxon>Comamonadaceae</taxon>
        <taxon>Hydrogenophaga</taxon>
    </lineage>
</organism>
<evidence type="ECO:0000313" key="1">
    <source>
        <dbReference type="EMBL" id="MDG5976514.1"/>
    </source>
</evidence>
<dbReference type="PANTHER" id="PTHR34387:SF1">
    <property type="entry name" value="PERIPLASMIC IMMUNOGENIC PROTEIN"/>
    <property type="match status" value="1"/>
</dbReference>
<name>A0A9X4NTQ4_9BURK</name>
<proteinExistence type="predicted"/>
<dbReference type="Proteomes" id="UP001152876">
    <property type="component" value="Unassembled WGS sequence"/>
</dbReference>
<evidence type="ECO:0008006" key="3">
    <source>
        <dbReference type="Google" id="ProtNLM"/>
    </source>
</evidence>
<dbReference type="InterPro" id="IPR007497">
    <property type="entry name" value="SIMPL/DUF541"/>
</dbReference>
<dbReference type="Pfam" id="PF04402">
    <property type="entry name" value="SIMPL"/>
    <property type="match status" value="1"/>
</dbReference>
<protein>
    <recommendedName>
        <fullName evidence="3">SIMPL domain-containing protein</fullName>
    </recommendedName>
</protein>
<dbReference type="Gene3D" id="3.30.110.170">
    <property type="entry name" value="Protein of unknown function (DUF541), domain 1"/>
    <property type="match status" value="1"/>
</dbReference>
<dbReference type="Gene3D" id="3.30.70.2970">
    <property type="entry name" value="Protein of unknown function (DUF541), domain 2"/>
    <property type="match status" value="1"/>
</dbReference>
<dbReference type="EMBL" id="AOGK01000012">
    <property type="protein sequence ID" value="MDG5976514.1"/>
    <property type="molecule type" value="Genomic_DNA"/>
</dbReference>
<dbReference type="AlphaFoldDB" id="A0A9X4NTQ4"/>
<comment type="caution">
    <text evidence="1">The sequence shown here is derived from an EMBL/GenBank/DDBJ whole genome shotgun (WGS) entry which is preliminary data.</text>
</comment>
<sequence>MSHFSGRSALFDRFHRYLVIPILLIAGSAGAWAQTPQEGKEPANIVNIAASGFLEVQQDWLSMSLNTTRDGPDAATVQNQLKVALDAALAVAKSAAQPQQMEVRTGQFSLYPRYGSNGKINGWQGSTELVIEGRDFARISTTAGKIQTLTMGHVGFSLSREARQKLEADVQALAIDRFKARASDVAKGFGFTGYSLREVSISSADQENAPIPMRMLAQSAKSVADTSPVAAEAGKSMVNVTVSGSIQLR</sequence>
<dbReference type="OrthoDB" id="7062395at2"/>
<dbReference type="InterPro" id="IPR052022">
    <property type="entry name" value="26kDa_periplasmic_antigen"/>
</dbReference>
<dbReference type="GO" id="GO:0006974">
    <property type="term" value="P:DNA damage response"/>
    <property type="evidence" value="ECO:0007669"/>
    <property type="project" value="TreeGrafter"/>
</dbReference>
<dbReference type="RefSeq" id="WP_084235738.1">
    <property type="nucleotide sequence ID" value="NZ_AOGK01000012.1"/>
</dbReference>
<reference evidence="1" key="1">
    <citation type="submission" date="2013-01" db="EMBL/GenBank/DDBJ databases">
        <title>Genome draft of Hydrogenophaga taeniospiralis 2K1.</title>
        <authorList>
            <person name="Gomila M."/>
            <person name="Lalucat J."/>
        </authorList>
    </citation>
    <scope>NUCLEOTIDE SEQUENCE</scope>
    <source>
        <strain evidence="1">CCUG 15921</strain>
    </source>
</reference>
<evidence type="ECO:0000313" key="2">
    <source>
        <dbReference type="Proteomes" id="UP001152876"/>
    </source>
</evidence>
<accession>A0A9X4NTQ4</accession>